<organism evidence="2 3">
    <name type="scientific">Knoellia aerolata DSM 18566</name>
    <dbReference type="NCBI Taxonomy" id="1385519"/>
    <lineage>
        <taxon>Bacteria</taxon>
        <taxon>Bacillati</taxon>
        <taxon>Actinomycetota</taxon>
        <taxon>Actinomycetes</taxon>
        <taxon>Micrococcales</taxon>
        <taxon>Intrasporangiaceae</taxon>
        <taxon>Knoellia</taxon>
    </lineage>
</organism>
<evidence type="ECO:0000259" key="1">
    <source>
        <dbReference type="Pfam" id="PF12728"/>
    </source>
</evidence>
<name>A0A0A0JXM4_9MICO</name>
<dbReference type="Proteomes" id="UP000030013">
    <property type="component" value="Unassembled WGS sequence"/>
</dbReference>
<dbReference type="EMBL" id="AVPL01000030">
    <property type="protein sequence ID" value="KGN40817.1"/>
    <property type="molecule type" value="Genomic_DNA"/>
</dbReference>
<dbReference type="STRING" id="1385519.N801_10945"/>
<dbReference type="InterPro" id="IPR036388">
    <property type="entry name" value="WH-like_DNA-bd_sf"/>
</dbReference>
<dbReference type="Pfam" id="PF12728">
    <property type="entry name" value="HTH_17"/>
    <property type="match status" value="1"/>
</dbReference>
<evidence type="ECO:0000313" key="2">
    <source>
        <dbReference type="EMBL" id="KGN40817.1"/>
    </source>
</evidence>
<dbReference type="AlphaFoldDB" id="A0A0A0JXM4"/>
<sequence length="56" mass="6494">MWHAEDVAEYLGVPLKTLYKWRLEKHGPPCARIGKHLRYVPDDVVAWVESCKRSAS</sequence>
<dbReference type="InterPro" id="IPR009061">
    <property type="entry name" value="DNA-bd_dom_put_sf"/>
</dbReference>
<feature type="domain" description="Helix-turn-helix" evidence="1">
    <location>
        <begin position="5"/>
        <end position="51"/>
    </location>
</feature>
<dbReference type="InterPro" id="IPR041657">
    <property type="entry name" value="HTH_17"/>
</dbReference>
<gene>
    <name evidence="2" type="ORF">N801_10945</name>
</gene>
<keyword evidence="3" id="KW-1185">Reference proteome</keyword>
<dbReference type="SUPFAM" id="SSF46955">
    <property type="entry name" value="Putative DNA-binding domain"/>
    <property type="match status" value="1"/>
</dbReference>
<dbReference type="Gene3D" id="1.10.10.10">
    <property type="entry name" value="Winged helix-like DNA-binding domain superfamily/Winged helix DNA-binding domain"/>
    <property type="match status" value="1"/>
</dbReference>
<comment type="caution">
    <text evidence="2">The sequence shown here is derived from an EMBL/GenBank/DDBJ whole genome shotgun (WGS) entry which is preliminary data.</text>
</comment>
<accession>A0A0A0JXM4</accession>
<dbReference type="eggNOG" id="COG3311">
    <property type="taxonomic scope" value="Bacteria"/>
</dbReference>
<reference evidence="2 3" key="1">
    <citation type="submission" date="2013-08" db="EMBL/GenBank/DDBJ databases">
        <title>The genome sequence of Knoellia aerolata.</title>
        <authorList>
            <person name="Zhu W."/>
            <person name="Wang G."/>
        </authorList>
    </citation>
    <scope>NUCLEOTIDE SEQUENCE [LARGE SCALE GENOMIC DNA]</scope>
    <source>
        <strain evidence="2 3">DSM 18566</strain>
    </source>
</reference>
<proteinExistence type="predicted"/>
<protein>
    <submittedName>
        <fullName evidence="2">Excisionase</fullName>
    </submittedName>
</protein>
<evidence type="ECO:0000313" key="3">
    <source>
        <dbReference type="Proteomes" id="UP000030013"/>
    </source>
</evidence>